<evidence type="ECO:0000256" key="4">
    <source>
        <dbReference type="ARBA" id="ARBA00022984"/>
    </source>
</evidence>
<keyword evidence="4" id="KW-0573">Peptidoglycan synthesis</keyword>
<name>A0A645JIE7_9ZZZZ</name>
<evidence type="ECO:0008006" key="8">
    <source>
        <dbReference type="Google" id="ProtNLM"/>
    </source>
</evidence>
<evidence type="ECO:0000313" key="7">
    <source>
        <dbReference type="EMBL" id="MPN62469.1"/>
    </source>
</evidence>
<gene>
    <name evidence="7" type="ORF">SDC9_210218</name>
</gene>
<accession>A0A645JIE7</accession>
<keyword evidence="3" id="KW-0133">Cell shape</keyword>
<comment type="similarity">
    <text evidence="1">Belongs to the FemABX family.</text>
</comment>
<dbReference type="AlphaFoldDB" id="A0A645JIE7"/>
<keyword evidence="6" id="KW-0961">Cell wall biogenesis/degradation</keyword>
<evidence type="ECO:0000256" key="2">
    <source>
        <dbReference type="ARBA" id="ARBA00022679"/>
    </source>
</evidence>
<protein>
    <recommendedName>
        <fullName evidence="8">Lipid II:glycine glycyltransferase</fullName>
    </recommendedName>
</protein>
<dbReference type="GO" id="GO:0008360">
    <property type="term" value="P:regulation of cell shape"/>
    <property type="evidence" value="ECO:0007669"/>
    <property type="project" value="UniProtKB-KW"/>
</dbReference>
<dbReference type="PANTHER" id="PTHR36174:SF1">
    <property type="entry name" value="LIPID II:GLYCINE GLYCYLTRANSFERASE"/>
    <property type="match status" value="1"/>
</dbReference>
<keyword evidence="2" id="KW-0808">Transferase</keyword>
<dbReference type="InterPro" id="IPR050644">
    <property type="entry name" value="PG_Glycine_Bridge_Synth"/>
</dbReference>
<evidence type="ECO:0000256" key="1">
    <source>
        <dbReference type="ARBA" id="ARBA00009943"/>
    </source>
</evidence>
<dbReference type="GO" id="GO:0009252">
    <property type="term" value="P:peptidoglycan biosynthetic process"/>
    <property type="evidence" value="ECO:0007669"/>
    <property type="project" value="UniProtKB-KW"/>
</dbReference>
<evidence type="ECO:0000256" key="5">
    <source>
        <dbReference type="ARBA" id="ARBA00023315"/>
    </source>
</evidence>
<proteinExistence type="inferred from homology"/>
<keyword evidence="5" id="KW-0012">Acyltransferase</keyword>
<reference evidence="7" key="1">
    <citation type="submission" date="2019-08" db="EMBL/GenBank/DDBJ databases">
        <authorList>
            <person name="Kucharzyk K."/>
            <person name="Murdoch R.W."/>
            <person name="Higgins S."/>
            <person name="Loffler F."/>
        </authorList>
    </citation>
    <scope>NUCLEOTIDE SEQUENCE</scope>
</reference>
<evidence type="ECO:0000256" key="6">
    <source>
        <dbReference type="ARBA" id="ARBA00023316"/>
    </source>
</evidence>
<dbReference type="InterPro" id="IPR003447">
    <property type="entry name" value="FEMABX"/>
</dbReference>
<organism evidence="7">
    <name type="scientific">bioreactor metagenome</name>
    <dbReference type="NCBI Taxonomy" id="1076179"/>
    <lineage>
        <taxon>unclassified sequences</taxon>
        <taxon>metagenomes</taxon>
        <taxon>ecological metagenomes</taxon>
    </lineage>
</organism>
<dbReference type="SUPFAM" id="SSF55729">
    <property type="entry name" value="Acyl-CoA N-acyltransferases (Nat)"/>
    <property type="match status" value="1"/>
</dbReference>
<dbReference type="PANTHER" id="PTHR36174">
    <property type="entry name" value="LIPID II:GLYCINE GLYCYLTRANSFERASE"/>
    <property type="match status" value="1"/>
</dbReference>
<dbReference type="GO" id="GO:0071555">
    <property type="term" value="P:cell wall organization"/>
    <property type="evidence" value="ECO:0007669"/>
    <property type="project" value="UniProtKB-KW"/>
</dbReference>
<dbReference type="Pfam" id="PF02388">
    <property type="entry name" value="FemAB"/>
    <property type="match status" value="1"/>
</dbReference>
<comment type="caution">
    <text evidence="7">The sequence shown here is derived from an EMBL/GenBank/DDBJ whole genome shotgun (WGS) entry which is preliminary data.</text>
</comment>
<evidence type="ECO:0000256" key="3">
    <source>
        <dbReference type="ARBA" id="ARBA00022960"/>
    </source>
</evidence>
<sequence length="82" mass="9540">MATYALQWRAISIARERGCVDYDMFGVAPYNDSSHPMHGLYRFKTGFGGEMHHAMGCWDYPLNEDLYSYFTAMEMNQQGYHV</sequence>
<dbReference type="EMBL" id="VSSQ01140528">
    <property type="protein sequence ID" value="MPN62469.1"/>
    <property type="molecule type" value="Genomic_DNA"/>
</dbReference>
<dbReference type="GO" id="GO:0016755">
    <property type="term" value="F:aminoacyltransferase activity"/>
    <property type="evidence" value="ECO:0007669"/>
    <property type="project" value="InterPro"/>
</dbReference>
<dbReference type="InterPro" id="IPR016181">
    <property type="entry name" value="Acyl_CoA_acyltransferase"/>
</dbReference>
<dbReference type="PROSITE" id="PS51191">
    <property type="entry name" value="FEMABX"/>
    <property type="match status" value="1"/>
</dbReference>
<dbReference type="Gene3D" id="3.40.630.30">
    <property type="match status" value="1"/>
</dbReference>